<feature type="chain" id="PRO_5038756422" description="Lipoprotein" evidence="1">
    <location>
        <begin position="23"/>
        <end position="155"/>
    </location>
</feature>
<feature type="signal peptide" evidence="1">
    <location>
        <begin position="1"/>
        <end position="22"/>
    </location>
</feature>
<organism evidence="2 3">
    <name type="scientific">Amycolatopsis camponoti</name>
    <dbReference type="NCBI Taxonomy" id="2606593"/>
    <lineage>
        <taxon>Bacteria</taxon>
        <taxon>Bacillati</taxon>
        <taxon>Actinomycetota</taxon>
        <taxon>Actinomycetes</taxon>
        <taxon>Pseudonocardiales</taxon>
        <taxon>Pseudonocardiaceae</taxon>
        <taxon>Amycolatopsis</taxon>
    </lineage>
</organism>
<sequence>MYSLRRVVRIGFGAGIAAVVLSACTGPQDSPNGAQPTPAATTATATTAIPAPTSAPPAKPVPAKVTEAACASATKATLEAAVKADKDLSGALIIDSKGLQRVKCVGPWAFAHFTNEIDGGGILFNHRNGTWIAQGGGTGELCEKVPVAIAKKICS</sequence>
<reference evidence="2 3" key="1">
    <citation type="submission" date="2019-09" db="EMBL/GenBank/DDBJ databases">
        <authorList>
            <person name="Leyn A S."/>
        </authorList>
    </citation>
    <scope>NUCLEOTIDE SEQUENCE [LARGE SCALE GENOMIC DNA]</scope>
    <source>
        <strain evidence="2">AA231_1</strain>
    </source>
</reference>
<keyword evidence="1" id="KW-0732">Signal</keyword>
<dbReference type="AlphaFoldDB" id="A0A6I8LKD7"/>
<proteinExistence type="predicted"/>
<evidence type="ECO:0008006" key="4">
    <source>
        <dbReference type="Google" id="ProtNLM"/>
    </source>
</evidence>
<evidence type="ECO:0000313" key="2">
    <source>
        <dbReference type="EMBL" id="VVJ17392.1"/>
    </source>
</evidence>
<evidence type="ECO:0000313" key="3">
    <source>
        <dbReference type="Proteomes" id="UP000399805"/>
    </source>
</evidence>
<accession>A0A6I8LKD7</accession>
<protein>
    <recommendedName>
        <fullName evidence="4">Lipoprotein</fullName>
    </recommendedName>
</protein>
<dbReference type="Proteomes" id="UP000399805">
    <property type="component" value="Unassembled WGS sequence"/>
</dbReference>
<dbReference type="EMBL" id="CABVGP010000001">
    <property type="protein sequence ID" value="VVJ17392.1"/>
    <property type="molecule type" value="Genomic_DNA"/>
</dbReference>
<name>A0A6I8LKD7_9PSEU</name>
<dbReference type="PROSITE" id="PS51257">
    <property type="entry name" value="PROKAR_LIPOPROTEIN"/>
    <property type="match status" value="1"/>
</dbReference>
<keyword evidence="3" id="KW-1185">Reference proteome</keyword>
<gene>
    <name evidence="2" type="ORF">AA23TX_02413</name>
</gene>
<evidence type="ECO:0000256" key="1">
    <source>
        <dbReference type="SAM" id="SignalP"/>
    </source>
</evidence>